<evidence type="ECO:0000256" key="13">
    <source>
        <dbReference type="ARBA" id="ARBA00023273"/>
    </source>
</evidence>
<dbReference type="GO" id="GO:0008569">
    <property type="term" value="F:minus-end-directed microtubule motor activity"/>
    <property type="evidence" value="ECO:0007669"/>
    <property type="project" value="InterPro"/>
</dbReference>
<comment type="similarity">
    <text evidence="2">Belongs to the dynein heavy chain family.</text>
</comment>
<dbReference type="FunFam" id="3.20.180.20:FF:000001">
    <property type="entry name" value="Dynein axonemal heavy chain 5"/>
    <property type="match status" value="1"/>
</dbReference>
<dbReference type="Gene3D" id="1.10.8.1220">
    <property type="match status" value="1"/>
</dbReference>
<dbReference type="Gene3D" id="6.10.140.1060">
    <property type="match status" value="1"/>
</dbReference>
<dbReference type="OrthoDB" id="10251809at2759"/>
<evidence type="ECO:0000256" key="12">
    <source>
        <dbReference type="ARBA" id="ARBA00023212"/>
    </source>
</evidence>
<dbReference type="Gene3D" id="1.10.8.720">
    <property type="entry name" value="Region D6 of dynein motor"/>
    <property type="match status" value="1"/>
</dbReference>
<evidence type="ECO:0000256" key="5">
    <source>
        <dbReference type="ARBA" id="ARBA00022737"/>
    </source>
</evidence>
<dbReference type="FunFam" id="3.40.50.300:FF:000049">
    <property type="entry name" value="Dynein, axonemal, heavy chain 5"/>
    <property type="match status" value="1"/>
</dbReference>
<keyword evidence="18" id="KW-1185">Reference proteome</keyword>
<dbReference type="GO" id="GO:0036159">
    <property type="term" value="P:inner dynein arm assembly"/>
    <property type="evidence" value="ECO:0007669"/>
    <property type="project" value="UniProtKB-ARBA"/>
</dbReference>
<comment type="subcellular location">
    <subcellularLocation>
        <location evidence="1">Cytoplasm</location>
        <location evidence="1">Cytoskeleton</location>
        <location evidence="1">Cilium axoneme</location>
    </subcellularLocation>
</comment>
<dbReference type="FunFam" id="1.10.287.2620:FF:000002">
    <property type="entry name" value="Dynein heavy chain 2, axonemal"/>
    <property type="match status" value="1"/>
</dbReference>
<gene>
    <name evidence="17" type="ORF">BSAL_80525</name>
</gene>
<dbReference type="FunFam" id="3.40.50.300:FF:002141">
    <property type="entry name" value="Dynein heavy chain"/>
    <property type="match status" value="1"/>
</dbReference>
<dbReference type="FunFam" id="1.20.140.100:FF:000001">
    <property type="entry name" value="dynein heavy chain 17, axonemal"/>
    <property type="match status" value="1"/>
</dbReference>
<dbReference type="Pfam" id="PF12780">
    <property type="entry name" value="AAA_8"/>
    <property type="match status" value="1"/>
</dbReference>
<keyword evidence="11" id="KW-0505">Motor protein</keyword>
<dbReference type="InterPro" id="IPR042219">
    <property type="entry name" value="AAA_lid_11_sf"/>
</dbReference>
<dbReference type="Pfam" id="PF12777">
    <property type="entry name" value="MT"/>
    <property type="match status" value="1"/>
</dbReference>
<dbReference type="InterPro" id="IPR003593">
    <property type="entry name" value="AAA+_ATPase"/>
</dbReference>
<dbReference type="FunFam" id="1.20.920.20:FF:000001">
    <property type="entry name" value="dynein heavy chain 2, axonemal"/>
    <property type="match status" value="1"/>
</dbReference>
<feature type="region of interest" description="Disordered" evidence="15">
    <location>
        <begin position="4144"/>
        <end position="4205"/>
    </location>
</feature>
<dbReference type="InterPro" id="IPR027417">
    <property type="entry name" value="P-loop_NTPase"/>
</dbReference>
<dbReference type="FunFam" id="1.10.8.1220:FF:000001">
    <property type="entry name" value="Dynein axonemal heavy chain 5"/>
    <property type="match status" value="1"/>
</dbReference>
<dbReference type="InterPro" id="IPR026983">
    <property type="entry name" value="DHC"/>
</dbReference>
<keyword evidence="9 14" id="KW-0175">Coiled coil</keyword>
<dbReference type="EMBL" id="CYKH01000851">
    <property type="protein sequence ID" value="CUG51588.1"/>
    <property type="molecule type" value="Genomic_DNA"/>
</dbReference>
<dbReference type="FunFam" id="3.10.490.20:FF:000009">
    <property type="entry name" value="Dynein heavy chain 4"/>
    <property type="match status" value="1"/>
</dbReference>
<dbReference type="Gene3D" id="1.10.8.710">
    <property type="match status" value="1"/>
</dbReference>
<dbReference type="GO" id="GO:0045505">
    <property type="term" value="F:dynein intermediate chain binding"/>
    <property type="evidence" value="ECO:0007669"/>
    <property type="project" value="InterPro"/>
</dbReference>
<evidence type="ECO:0000256" key="9">
    <source>
        <dbReference type="ARBA" id="ARBA00023054"/>
    </source>
</evidence>
<dbReference type="GO" id="GO:0005874">
    <property type="term" value="C:microtubule"/>
    <property type="evidence" value="ECO:0007669"/>
    <property type="project" value="UniProtKB-KW"/>
</dbReference>
<dbReference type="GO" id="GO:0060294">
    <property type="term" value="P:cilium movement involved in cell motility"/>
    <property type="evidence" value="ECO:0007669"/>
    <property type="project" value="UniProtKB-ARBA"/>
</dbReference>
<dbReference type="InterPro" id="IPR041589">
    <property type="entry name" value="DNAH3_AAA_lid_1"/>
</dbReference>
<keyword evidence="6" id="KW-0547">Nucleotide-binding</keyword>
<dbReference type="GO" id="GO:0051959">
    <property type="term" value="F:dynein light intermediate chain binding"/>
    <property type="evidence" value="ECO:0007669"/>
    <property type="project" value="InterPro"/>
</dbReference>
<dbReference type="InterPro" id="IPR043160">
    <property type="entry name" value="Dynein_C_barrel"/>
</dbReference>
<dbReference type="OMA" id="KLPCAIW"/>
<dbReference type="Pfam" id="PF08393">
    <property type="entry name" value="DHC_N2"/>
    <property type="match status" value="1"/>
</dbReference>
<keyword evidence="5" id="KW-0677">Repeat</keyword>
<evidence type="ECO:0000256" key="6">
    <source>
        <dbReference type="ARBA" id="ARBA00022741"/>
    </source>
</evidence>
<dbReference type="InterPro" id="IPR013594">
    <property type="entry name" value="Dynein_heavy_tail"/>
</dbReference>
<dbReference type="PANTHER" id="PTHR45703">
    <property type="entry name" value="DYNEIN HEAVY CHAIN"/>
    <property type="match status" value="1"/>
</dbReference>
<feature type="domain" description="AAA+ ATPase" evidence="16">
    <location>
        <begin position="2584"/>
        <end position="2737"/>
    </location>
</feature>
<evidence type="ECO:0000256" key="14">
    <source>
        <dbReference type="SAM" id="Coils"/>
    </source>
</evidence>
<dbReference type="InterPro" id="IPR041466">
    <property type="entry name" value="Dynein_AAA5_ext"/>
</dbReference>
<dbReference type="Pfam" id="PF12781">
    <property type="entry name" value="AAA_9"/>
    <property type="match status" value="1"/>
</dbReference>
<dbReference type="Pfam" id="PF08385">
    <property type="entry name" value="DHC_N1"/>
    <property type="match status" value="1"/>
</dbReference>
<dbReference type="FunFam" id="3.40.50.300:FF:000063">
    <property type="entry name" value="dynein heavy chain 6, axonemal"/>
    <property type="match status" value="1"/>
</dbReference>
<dbReference type="Gene3D" id="3.10.490.20">
    <property type="match status" value="1"/>
</dbReference>
<dbReference type="Gene3D" id="3.20.180.20">
    <property type="entry name" value="Dynein heavy chain, N-terminal domain 2"/>
    <property type="match status" value="1"/>
</dbReference>
<dbReference type="GO" id="GO:0008017">
    <property type="term" value="F:microtubule binding"/>
    <property type="evidence" value="ECO:0007669"/>
    <property type="project" value="UniProtKB-ARBA"/>
</dbReference>
<feature type="coiled-coil region" evidence="14">
    <location>
        <begin position="3199"/>
        <end position="3226"/>
    </location>
</feature>
<evidence type="ECO:0000256" key="7">
    <source>
        <dbReference type="ARBA" id="ARBA00022840"/>
    </source>
</evidence>
<dbReference type="Gene3D" id="3.40.50.300">
    <property type="entry name" value="P-loop containing nucleotide triphosphate hydrolases"/>
    <property type="match status" value="5"/>
</dbReference>
<organism evidence="17 18">
    <name type="scientific">Bodo saltans</name>
    <name type="common">Flagellated protozoan</name>
    <dbReference type="NCBI Taxonomy" id="75058"/>
    <lineage>
        <taxon>Eukaryota</taxon>
        <taxon>Discoba</taxon>
        <taxon>Euglenozoa</taxon>
        <taxon>Kinetoplastea</taxon>
        <taxon>Metakinetoplastina</taxon>
        <taxon>Eubodonida</taxon>
        <taxon>Bodonidae</taxon>
        <taxon>Bodo</taxon>
    </lineage>
</organism>
<keyword evidence="3" id="KW-0963">Cytoplasm</keyword>
<evidence type="ECO:0000256" key="3">
    <source>
        <dbReference type="ARBA" id="ARBA00022490"/>
    </source>
</evidence>
<dbReference type="InterPro" id="IPR043157">
    <property type="entry name" value="Dynein_AAA1S"/>
</dbReference>
<feature type="compositionally biased region" description="Acidic residues" evidence="15">
    <location>
        <begin position="4189"/>
        <end position="4200"/>
    </location>
</feature>
<dbReference type="InterPro" id="IPR042222">
    <property type="entry name" value="Dynein_2_N"/>
</dbReference>
<dbReference type="PANTHER" id="PTHR45703:SF8">
    <property type="entry name" value="DYNEINS HEAVY CHAIN"/>
    <property type="match status" value="1"/>
</dbReference>
<dbReference type="Gene3D" id="1.20.920.20">
    <property type="match status" value="1"/>
</dbReference>
<keyword evidence="12" id="KW-0206">Cytoskeleton</keyword>
<evidence type="ECO:0000313" key="18">
    <source>
        <dbReference type="Proteomes" id="UP000051952"/>
    </source>
</evidence>
<dbReference type="Pfam" id="PF17852">
    <property type="entry name" value="Dynein_AAA_lid"/>
    <property type="match status" value="1"/>
</dbReference>
<dbReference type="Gene3D" id="1.20.920.30">
    <property type="match status" value="1"/>
</dbReference>
<dbReference type="InterPro" id="IPR013602">
    <property type="entry name" value="Dynein_heavy_linker"/>
</dbReference>
<dbReference type="Pfam" id="PF12775">
    <property type="entry name" value="AAA_7"/>
    <property type="match status" value="1"/>
</dbReference>
<dbReference type="GO" id="GO:0005524">
    <property type="term" value="F:ATP binding"/>
    <property type="evidence" value="ECO:0007669"/>
    <property type="project" value="UniProtKB-KW"/>
</dbReference>
<feature type="domain" description="AAA+ ATPase" evidence="16">
    <location>
        <begin position="1973"/>
        <end position="2072"/>
    </location>
</feature>
<dbReference type="InterPro" id="IPR042228">
    <property type="entry name" value="Dynein_linker_3"/>
</dbReference>
<evidence type="ECO:0000256" key="8">
    <source>
        <dbReference type="ARBA" id="ARBA00023017"/>
    </source>
</evidence>
<evidence type="ECO:0000256" key="2">
    <source>
        <dbReference type="ARBA" id="ARBA00008887"/>
    </source>
</evidence>
<dbReference type="SUPFAM" id="SSF52540">
    <property type="entry name" value="P-loop containing nucleoside triphosphate hydrolases"/>
    <property type="match status" value="4"/>
</dbReference>
<keyword evidence="4" id="KW-0493">Microtubule</keyword>
<name>A0A0S4J0Y0_BODSA</name>
<dbReference type="InterPro" id="IPR041658">
    <property type="entry name" value="AAA_lid_11"/>
</dbReference>
<dbReference type="InterPro" id="IPR024317">
    <property type="entry name" value="Dynein_heavy_chain_D4_dom"/>
</dbReference>
<keyword evidence="8" id="KW-0243">Dynein</keyword>
<feature type="compositionally biased region" description="Low complexity" evidence="15">
    <location>
        <begin position="1118"/>
        <end position="1132"/>
    </location>
</feature>
<dbReference type="SMART" id="SM00382">
    <property type="entry name" value="AAA"/>
    <property type="match status" value="3"/>
</dbReference>
<proteinExistence type="inferred from homology"/>
<dbReference type="GO" id="GO:0036156">
    <property type="term" value="C:inner dynein arm"/>
    <property type="evidence" value="ECO:0007669"/>
    <property type="project" value="UniProtKB-ARBA"/>
</dbReference>
<evidence type="ECO:0000313" key="17">
    <source>
        <dbReference type="EMBL" id="CUG51588.1"/>
    </source>
</evidence>
<feature type="compositionally biased region" description="Low complexity" evidence="15">
    <location>
        <begin position="4144"/>
        <end position="4155"/>
    </location>
</feature>
<dbReference type="VEuPathDB" id="TriTrypDB:BSAL_80525"/>
<feature type="domain" description="AAA+ ATPase" evidence="16">
    <location>
        <begin position="2256"/>
        <end position="2485"/>
    </location>
</feature>
<dbReference type="Pfam" id="PF18199">
    <property type="entry name" value="Dynein_C"/>
    <property type="match status" value="1"/>
</dbReference>
<dbReference type="Gene3D" id="1.20.140.100">
    <property type="entry name" value="Dynein heavy chain, N-terminal domain 2"/>
    <property type="match status" value="1"/>
</dbReference>
<dbReference type="Gene3D" id="1.20.1270.280">
    <property type="match status" value="1"/>
</dbReference>
<evidence type="ECO:0000259" key="16">
    <source>
        <dbReference type="SMART" id="SM00382"/>
    </source>
</evidence>
<accession>A0A0S4J0Y0</accession>
<evidence type="ECO:0000256" key="15">
    <source>
        <dbReference type="SAM" id="MobiDB-lite"/>
    </source>
</evidence>
<evidence type="ECO:0000256" key="4">
    <source>
        <dbReference type="ARBA" id="ARBA00022701"/>
    </source>
</evidence>
<dbReference type="Pfam" id="PF03028">
    <property type="entry name" value="Dynein_heavy"/>
    <property type="match status" value="1"/>
</dbReference>
<dbReference type="InterPro" id="IPR035706">
    <property type="entry name" value="AAA_9"/>
</dbReference>
<dbReference type="Pfam" id="PF17857">
    <property type="entry name" value="AAA_lid_1"/>
    <property type="match status" value="1"/>
</dbReference>
<evidence type="ECO:0000256" key="1">
    <source>
        <dbReference type="ARBA" id="ARBA00004430"/>
    </source>
</evidence>
<dbReference type="InterPro" id="IPR041228">
    <property type="entry name" value="Dynein_C"/>
</dbReference>
<dbReference type="InterPro" id="IPR035699">
    <property type="entry name" value="AAA_6"/>
</dbReference>
<evidence type="ECO:0000256" key="10">
    <source>
        <dbReference type="ARBA" id="ARBA00023069"/>
    </source>
</evidence>
<dbReference type="Proteomes" id="UP000051952">
    <property type="component" value="Unassembled WGS sequence"/>
</dbReference>
<keyword evidence="7" id="KW-0067">ATP-binding</keyword>
<dbReference type="Pfam" id="PF12774">
    <property type="entry name" value="AAA_6"/>
    <property type="match status" value="1"/>
</dbReference>
<dbReference type="InterPro" id="IPR024743">
    <property type="entry name" value="Dynein_HC_stalk"/>
</dbReference>
<dbReference type="FunFam" id="1.10.8.710:FF:000007">
    <property type="entry name" value="Putative dynein heavy chain"/>
    <property type="match status" value="1"/>
</dbReference>
<dbReference type="Gene3D" id="1.10.287.2620">
    <property type="match status" value="1"/>
</dbReference>
<feature type="coiled-coil region" evidence="14">
    <location>
        <begin position="3407"/>
        <end position="3441"/>
    </location>
</feature>
<dbReference type="FunFam" id="1.10.8.720:FF:000002">
    <property type="entry name" value="Dynein heavy chain 9, axonemal"/>
    <property type="match status" value="1"/>
</dbReference>
<sequence length="4705" mass="532778">MSKGDKKDEEPLDRRLVWLEQRYNTALRMKAVEAKKFLENEENRQCLLEFVDVAERRSVFIVGSASGGFVAISSEGDASQRFAVDFRKKVFYFMKHKKEKLVDDKLFSRQLVFGDLQPDILCGIHNITSKVLLPMLHVKENLAKMPDVCYPELMESTHRVVADALVAYGKSEERTLLPIPPIRLPSSKELRETPAEQIPRELVHELEATVTDWSTSVRAALDTKPESLEKFLKRWVSPVDEIEFWKTKKANLSQLCAQLSQPFMVKIEAVLRRSGSSYYAGFASLFGQLASGLQEADEICRFLVPLEDILQSLNCQSSNHLPMEKWDEENVFRDLFHLLFQVWSRSTHYSTIPRMVNFIASICNDIILSAKESIDIANIFTGEFNESIQRLMGVLRCCAQFKKKYFDYKAKSTKELQRPWRFQNTALFRRLDLFLERVHDILDIVETAALFYRLSYARVGGTKSVEWSTELEGMYTTFASEYAKWAELTFDCLDIDDGRFDQVYEVFRSVVLGLERRLAIMLHSGLEDNANSIVQFFKTAETFDGFTDRPTARQEWVSQQPGVLKLWKKELLQLQDIFARHKDHPSDALPNTPPAAAAMIWGRALLGRLQASYQRTQSLEAAVVQCELGQECSALHDHIKSIITKFIDGVHEQWSASAGQLSTEKLHTPLVVVDAEGHYVVNFDPLLVRTLKESLYLERLNADEEDTHYTMPAQVAALHKSREQVRFQLLKLDYVCKTVRSLRTTLDASESALFSAELRDILQKLRSAEHDLHWSASDVVDEYILDLCAAVQALESVVGVFKSRIEEVHRTLLEISTEDKFLPLSHSTTTSGGGGGGGGAGRGSEVKVLTEAEFRKRFAEYVATKAQRFQAVDVLLKEGVAAALAAANDLRRLNGRAVVNPLSDEWESYLKYITGAVEGSLYKSLASSTQQLIKQLDHAWITANHGIPLLDVKLILTNPSKQHHNDDAVSIVFEPQLLVAVVPPQSPLEKSVKHGKKYDATPHHTIESVITTALVSLLSVAEHVTQPSTGFSTTYGDVVKARQDIVQLKDKVQALVDQNAEDCSSFAQTYTSYCFLFEESFQQRFPSFLVEEREAYAAQKQTRTAALSPLSPEGTTTSADPSSPAAPVPSAADNSETFFDGVPLAAYDAKARYYQSLADEFEDRPITAALGFCKVDAKPVRMSLVELCTQWQQGYLGHITHRMKKDLTELYRFVKDADAALDTEVAEGDQEALMNIMKWMRSCKVKNDEVAAMLPPFQEALAMLKHHPKIVGEALLEELEELRKPAGEIWGTLYRKSLNMRERYNSVQDREAERIKDDIAAFELRIVDTQRELRQSDLFSYRLDRTLAYRRLDGWGDRFHRLENESVTYGELETLFELARSDFKELRESRHELFLAKQVWDLVNHVNLSFEDWMTSTFVDVDVEGFLDEIRRMVKQLKGQPMQAKQWQLYKGLEDEVANMNKSLPLCAELRTPAMRPRHWDELLALSGGTSGTKSIDPTSATFTLAKLVGLGIHHHAEEISNIVEKAQKELNIERVLNKIVDAWSKIFFEYDTNKDFNIQLLCPVDAIIEQLEADTNALQAMLSDRFVDFFLERVQLWQRNVGLIDLCMNKWSEIQRKWLNLFPIFVRSADIREQLPEDAKKFEGADYYFRKLMGAASKRSLVTEILCTSAIMDDLQLPDQTLESYLQEIEDILLGCEKALTDYLETKRKLFPRFYFVSSADLVDILSKGSDPRAVMVHMSKIVDSIETFTLDNHPSGVDTPKTAWEMISIQNEHVPLAMDCKCDGPVEQWLEGCIGAMQRAMRMHIMEANASYIDKPRTEWIYQHPCQAIVVASRGWFTSECQAAFQLMEEGSDSGMKDFLKQQRAQLDSLIKEVLLDRTSEQRKMLVHLITIDVHNRDIAQQLVDDKIDSVDSFAWQSQLRYYIDEKRGSEIRIADAEFVNMYEYVGLCGCLVITKLTDRCYITLSQALRLKKGGAPAGPAGTGKTETTKDLARNLGIACYVFNCSDQMNYITLGQIFKGLAMSGSWGCFDEFNRISIEVLSVVATQVGSILNALKTNKTRFRFMDEEIGVSRSVGMFITMNPGYAGRTELPENIKSLFRPCAMCVPDLKNICEIMLAAEGFIEAKDLSLKFVTLYRLNKELLSPSDHYDWGLRAVKSVLYIAGALKRGDPDVPERKVLMRALRDTNLAKLSKDDVYVFMGLIRSLFPNLEAPKKDKPDLSEALHVTCKSMGNFPGDNNIFILKCLQYEEILHVRHSVFILGAAGSGKTQCWKCLQLALAKMGDKCVANALNPKAITSNELYGFIHPQTKEWRDGILSNIFRQFALESKTRKNSKWIVLDGIIDAEWIESMNTVMDDNKMLTLVSNERIPLTSSMRLIFEISHMRNASPATVSRGGVVFINESDLGYGPFKDKWLATRDQKEAVHLDVLFERFVVPTMEYYRRTGKPIVQIMDIAIVQTICFLLEGLLKDLKDKSADVYERFFTYATVWAFGGPLPSDGRIDQRLQFSNWWRKEYPLNRVGDGMTVFDYFIDVADKYEFKPWSTLVKPFKPEIEGIERLSSATVMTADTVRMRELMNLLVDNAKPVMLVGTAGTGKTNLIMAKLRALDSHHTIFRTIAFNARTGSASLQGVMEQSLEKRSGRQFGPIQRKKLVFFMDDMNMPNPDKYGTQDAIALLQQHVNYGFWYDRIKSTQKEIVDVRYVGAMNPKSGTFSILDRLLRHYAVFSTNMPDRNDLTTIYGQILNAHFNRGFTRDVSAVTEALTTATIELHLRVTKEFLPTAILFHYQWNMRELFNICQGLCNSTPKLHQDAGTIVRLWTHECQRTFRDRMPRESDISRFDEIMTTVRAACFPDLTSSGQLNSQDNWAPFRTTKDGEENVYDACDAEFLETFLLRKLDDYNSTFAVMDLVLFQQAMEHVCRIARITANPRGNALLVGVGGSGKQSLARLASYINGLDIFQIQVTSSYGIVNFRTDCQELYKKTGLKSAPFSFIMTDQQIVSMDMLVYINDMLSSGNVPELFVGDERDAIIGSIMGEVKQSGHPEYSNPDVCWEFFIDKVRSNLHIVLCMSPVGQRFSLWCRQFPALANTTVIDWFHPWPQKALKSVAKKFLAQVEFDGGDTTATNIAEFMAECHDAITDTSDAFFAATKRRCYTTPKSFLELIQLYIQLLGKKRNAVDKSIERLVTGIDKIKDAAIQVSELQVVLQEESVEVNEAREKTNRLMEHVGREKSIVEEQSSLAAAEEAKTNKMVAEVEAFAADCARDLAAAQPLVDEALAALNTLDKNSLTELKSMARPPEDVVMVCAAVKCLTSPSNKIPPLKSRDWSTCKSMMGNVNQWMKDLLTFDQNNIPQPCIDAIQVYIANPGFDPTSVVSKSFAASGLCKWVIGMNAFHVVRCDVRPKEERLAEAQERLNTSKNALKKVQDRVADLKRKLGALMDQYNDAVATSASIEAKAEKTKMKMQLAERLVGGLADEKIRWSNTIDVLRNKHKLLVGDVLLAAAFVSYIGPFDRNFRDRIVKNDWMVRIKEKEIVHTAGLNIVMDVLTTEAEVASWQNEGLPSDAVSTQNGATMLNCSRWPLMIDPQLQGIRWIRSREERNGLVVLQPGQKGWLEKLAKCIEGGSPCVLEGCGDTLDPVLDNVLGRVTFRRGTRQLMRLGSHDVEVNPSFRFFLQTKLSNPVYTPEVNAQTTVINFTVTEVGLEDQLLAVVVNQERRDLEDTRVALLRQMNTMTIELQECEDGLLMELSNAQGDILENISLVENLERTKKKAVAINLSMAEAQTTQTKISVSRRTYQPVAERGALLFFQLDQLGKIDHMYQYSLEAFMVVLNKALIKAEHPEDKNDVNRRVELVIKSITESVFAYVARGLFERHKLIFSSLLAFTILLKRGELDRRQLDFLLIGKKKTGALDRPESVRDWCPEPAWAAVCALAEVEGTVPAFSTLPQDMSDSNRWRLWCDTEKPEDERLPADWKSLGSFQKLMILRCLRPDRLTNALSQYVAQSLGKFYVSDQAVDVSVSYHDGSTTTPLFFILSPGVDPIKQVEALGAKMGFTYDNEKLHNVSLGQGQEIVAERALQKCFEEGGWCMLNNVHLVERWLRELEKRMDVYAEVYLKMSQVEKRKAERRNARRQAWLAEKKIAAASAEEGDDSAAAAAKQMETSADAEANDTSVEQPKDEEGAAENQADAEPNFDSDDEEENNDGSIRGSKDFRIFLSAEPSPTIPIGILQRSVKLTSEPPTGIQQNIKRALTNFVDEPWERSSKPTEVRAVVFTMCFFHAVVVERKKFGPQGWNRVYPFNVGDLTTCIDVLGNYVEDRARIPWEDLRYVFGEIMYGGHITDDWDRVLCMAYLQQWIVAEVVDGVELAPTFAVPPPSTYAEYEAYIDDYCPAESPVLYGLHPNAEINFRTAEADNLFRIISDLQPKQSSGEAGETPAEIVRIKVQELLERLPEAFGLIDISERLDEDRTPPQHVFYQECERMNALTAVVRTTLIELSLGLKGELSMSAPMQRLFDELLVDRVPEAWSKVSFASLRPLASWFEHLQLRNQQLSDWTGELATPKITMLSYFFNPMSLLTAIMQHTSITNSYDLDQMALICDVTKKTPEQIESAARDACHVYGVVMEGARWDTAQGCIEDSRMKELYPRLPVITIRSLPLAKVDRRDQYECPLYKTQTRGPTFVVGLFLRTKHPARKWTIAGVGCLLDVVE</sequence>
<dbReference type="Gene3D" id="1.20.58.1120">
    <property type="match status" value="1"/>
</dbReference>
<protein>
    <submittedName>
        <fullName evidence="17">Dynein heavy chain, putative</fullName>
    </submittedName>
</protein>
<feature type="region of interest" description="Disordered" evidence="15">
    <location>
        <begin position="1101"/>
        <end position="1132"/>
    </location>
</feature>
<dbReference type="Gene3D" id="1.10.472.130">
    <property type="match status" value="1"/>
</dbReference>
<keyword evidence="13" id="KW-0966">Cell projection</keyword>
<evidence type="ECO:0000256" key="11">
    <source>
        <dbReference type="ARBA" id="ARBA00023175"/>
    </source>
</evidence>
<reference evidence="18" key="1">
    <citation type="submission" date="2015-09" db="EMBL/GenBank/DDBJ databases">
        <authorList>
            <consortium name="Pathogen Informatics"/>
        </authorList>
    </citation>
    <scope>NUCLEOTIDE SEQUENCE [LARGE SCALE GENOMIC DNA]</scope>
    <source>
        <strain evidence="18">Lake Konstanz</strain>
    </source>
</reference>
<keyword evidence="10" id="KW-0969">Cilium</keyword>
<dbReference type="Pfam" id="PF18198">
    <property type="entry name" value="AAA_lid_11"/>
    <property type="match status" value="1"/>
</dbReference>
<dbReference type="InterPro" id="IPR004273">
    <property type="entry name" value="Dynein_heavy_D6_P-loop"/>
</dbReference>